<accession>A0A5B0MZY8</accession>
<proteinExistence type="predicted"/>
<feature type="region of interest" description="Disordered" evidence="1">
    <location>
        <begin position="25"/>
        <end position="61"/>
    </location>
</feature>
<evidence type="ECO:0000256" key="1">
    <source>
        <dbReference type="SAM" id="MobiDB-lite"/>
    </source>
</evidence>
<organism evidence="2 3">
    <name type="scientific">Puccinia graminis f. sp. tritici</name>
    <dbReference type="NCBI Taxonomy" id="56615"/>
    <lineage>
        <taxon>Eukaryota</taxon>
        <taxon>Fungi</taxon>
        <taxon>Dikarya</taxon>
        <taxon>Basidiomycota</taxon>
        <taxon>Pucciniomycotina</taxon>
        <taxon>Pucciniomycetes</taxon>
        <taxon>Pucciniales</taxon>
        <taxon>Pucciniaceae</taxon>
        <taxon>Puccinia</taxon>
    </lineage>
</organism>
<evidence type="ECO:0000313" key="3">
    <source>
        <dbReference type="Proteomes" id="UP000324748"/>
    </source>
</evidence>
<comment type="caution">
    <text evidence="2">The sequence shown here is derived from an EMBL/GenBank/DDBJ whole genome shotgun (WGS) entry which is preliminary data.</text>
</comment>
<name>A0A5B0MZY8_PUCGR</name>
<gene>
    <name evidence="2" type="ORF">PGT21_035530</name>
</gene>
<dbReference type="Proteomes" id="UP000324748">
    <property type="component" value="Unassembled WGS sequence"/>
</dbReference>
<reference evidence="2 3" key="1">
    <citation type="submission" date="2019-05" db="EMBL/GenBank/DDBJ databases">
        <title>Emergence of the Ug99 lineage of the wheat stem rust pathogen through somatic hybridization.</title>
        <authorList>
            <person name="Li F."/>
            <person name="Upadhyaya N.M."/>
            <person name="Sperschneider J."/>
            <person name="Matny O."/>
            <person name="Nguyen-Phuc H."/>
            <person name="Mago R."/>
            <person name="Raley C."/>
            <person name="Miller M.E."/>
            <person name="Silverstein K.A.T."/>
            <person name="Henningsen E."/>
            <person name="Hirsch C.D."/>
            <person name="Visser B."/>
            <person name="Pretorius Z.A."/>
            <person name="Steffenson B.J."/>
            <person name="Schwessinger B."/>
            <person name="Dodds P.N."/>
            <person name="Figueroa M."/>
        </authorList>
    </citation>
    <scope>NUCLEOTIDE SEQUENCE [LARGE SCALE GENOMIC DNA]</scope>
    <source>
        <strain evidence="2">21-0</strain>
    </source>
</reference>
<protein>
    <submittedName>
        <fullName evidence="2">Uncharacterized protein</fullName>
    </submittedName>
</protein>
<evidence type="ECO:0000313" key="2">
    <source>
        <dbReference type="EMBL" id="KAA1081430.1"/>
    </source>
</evidence>
<keyword evidence="3" id="KW-1185">Reference proteome</keyword>
<dbReference type="AlphaFoldDB" id="A0A5B0MZY8"/>
<dbReference type="EMBL" id="VSWC01000131">
    <property type="protein sequence ID" value="KAA1081430.1"/>
    <property type="molecule type" value="Genomic_DNA"/>
</dbReference>
<sequence length="107" mass="11993">MHGFVAGFTKVFGLSTRVRVDSRPPAVMPKIEPLGHSPPAVETSCRSKDQRRPPNNAKPIDRTIVFGIDTRKEIRHHTKLVDRSLIPNPLSFLISQLDCAQIDSCMF</sequence>